<dbReference type="AlphaFoldDB" id="A0A0E9REU8"/>
<proteinExistence type="predicted"/>
<dbReference type="EMBL" id="GBXM01081270">
    <property type="protein sequence ID" value="JAH27307.1"/>
    <property type="molecule type" value="Transcribed_RNA"/>
</dbReference>
<sequence length="84" mass="10019">MLVTFKFCLTLVNYGHRSLAPGSQFFCFFLDFCLFHLSRHMQSLILEMIDELSTPLFFCYINTYATLYRLYCYQTRVFTLKGLD</sequence>
<organism evidence="1">
    <name type="scientific">Anguilla anguilla</name>
    <name type="common">European freshwater eel</name>
    <name type="synonym">Muraena anguilla</name>
    <dbReference type="NCBI Taxonomy" id="7936"/>
    <lineage>
        <taxon>Eukaryota</taxon>
        <taxon>Metazoa</taxon>
        <taxon>Chordata</taxon>
        <taxon>Craniata</taxon>
        <taxon>Vertebrata</taxon>
        <taxon>Euteleostomi</taxon>
        <taxon>Actinopterygii</taxon>
        <taxon>Neopterygii</taxon>
        <taxon>Teleostei</taxon>
        <taxon>Anguilliformes</taxon>
        <taxon>Anguillidae</taxon>
        <taxon>Anguilla</taxon>
    </lineage>
</organism>
<protein>
    <submittedName>
        <fullName evidence="1">Uncharacterized protein</fullName>
    </submittedName>
</protein>
<reference evidence="1" key="1">
    <citation type="submission" date="2014-11" db="EMBL/GenBank/DDBJ databases">
        <authorList>
            <person name="Amaro Gonzalez C."/>
        </authorList>
    </citation>
    <scope>NUCLEOTIDE SEQUENCE</scope>
</reference>
<accession>A0A0E9REU8</accession>
<evidence type="ECO:0000313" key="1">
    <source>
        <dbReference type="EMBL" id="JAH27307.1"/>
    </source>
</evidence>
<name>A0A0E9REU8_ANGAN</name>
<reference evidence="1" key="2">
    <citation type="journal article" date="2015" name="Fish Shellfish Immunol.">
        <title>Early steps in the European eel (Anguilla anguilla)-Vibrio vulnificus interaction in the gills: Role of the RtxA13 toxin.</title>
        <authorList>
            <person name="Callol A."/>
            <person name="Pajuelo D."/>
            <person name="Ebbesson L."/>
            <person name="Teles M."/>
            <person name="MacKenzie S."/>
            <person name="Amaro C."/>
        </authorList>
    </citation>
    <scope>NUCLEOTIDE SEQUENCE</scope>
</reference>